<evidence type="ECO:0000256" key="4">
    <source>
        <dbReference type="ARBA" id="ARBA00021096"/>
    </source>
</evidence>
<feature type="transmembrane region" description="Helical" evidence="17">
    <location>
        <begin position="46"/>
        <end position="65"/>
    </location>
</feature>
<evidence type="ECO:0000256" key="9">
    <source>
        <dbReference type="ARBA" id="ARBA00022967"/>
    </source>
</evidence>
<accession>A0A0U1ZA48</accession>
<dbReference type="Pfam" id="PF00662">
    <property type="entry name" value="Proton_antipo_N"/>
    <property type="match status" value="1"/>
</dbReference>
<dbReference type="InterPro" id="IPR001750">
    <property type="entry name" value="ND/Mrp_TM"/>
</dbReference>
<evidence type="ECO:0000256" key="10">
    <source>
        <dbReference type="ARBA" id="ARBA00022982"/>
    </source>
</evidence>
<feature type="domain" description="NADH dehydrogenase subunit 5 C-terminal" evidence="20">
    <location>
        <begin position="377"/>
        <end position="541"/>
    </location>
</feature>
<protein>
    <recommendedName>
        <fullName evidence="4 17">NADH-ubiquinone oxidoreductase chain 5</fullName>
        <ecNumber evidence="3 17">7.1.1.2</ecNumber>
    </recommendedName>
</protein>
<dbReference type="EC" id="7.1.1.2" evidence="3 17"/>
<dbReference type="InterPro" id="IPR003945">
    <property type="entry name" value="NU5C-like"/>
</dbReference>
<evidence type="ECO:0000256" key="5">
    <source>
        <dbReference type="ARBA" id="ARBA00022448"/>
    </source>
</evidence>
<evidence type="ECO:0000256" key="1">
    <source>
        <dbReference type="ARBA" id="ARBA00003257"/>
    </source>
</evidence>
<keyword evidence="13 17" id="KW-0830">Ubiquinone</keyword>
<keyword evidence="10" id="KW-0249">Electron transport</keyword>
<evidence type="ECO:0000256" key="3">
    <source>
        <dbReference type="ARBA" id="ARBA00012944"/>
    </source>
</evidence>
<dbReference type="GO" id="GO:0003954">
    <property type="term" value="F:NADH dehydrogenase activity"/>
    <property type="evidence" value="ECO:0007669"/>
    <property type="project" value="TreeGrafter"/>
</dbReference>
<sequence length="541" mass="60099">MKYNIYSAFLLVFGFMNLILSFMSFLTDTLFFLSTSFLGIDYQIQGDWISFSFLFLVSLISSQVIKYSTYYMEGEVFYTRFCYLVLLFVFSMMLLIISSDGLSLLLGWDGLGITSYALIMFYSNAKSSSSAMVTALSNRVGDIFILWGLGMSFYLGSWDYLYFGFEGGMAFVMLLLASLTKSAQMPFSAWLPAAMAAPTPVSSLVHSSTLVTAGVYLMVRLSPIFLSSGSYILLVLGSVTALFSGLVALGEYDFKRIIALSTLSQLGVMMFSLGLGYPILCYFHLFTHALFKALLFMCSGVVIHASGGIQDIRRLGGVLSMLPYSSFVLSAASCSLMGFPFLAGFYSKDLIIESSEMNSMLFPSFMIIVAALFTCYYSFRLVSISISSTIHNFTHFTKGESGYYLIPLSVLYWGAILGGYLFYWFYLGMESVLVGSLEKSILLSFLTLGIFLGLFIDLKSYSFFSFLNFMGYLPALTGKLSSPLLQSAETIFVHGDQGWVEYFGPNVAFNLSSYLSSLLSSLTNSSYKIFILISYLVMMMM</sequence>
<feature type="transmembrane region" description="Helical" evidence="17">
    <location>
        <begin position="7"/>
        <end position="26"/>
    </location>
</feature>
<keyword evidence="8" id="KW-0999">Mitochondrion inner membrane</keyword>
<feature type="transmembrane region" description="Helical" evidence="17">
    <location>
        <begin position="77"/>
        <end position="98"/>
    </location>
</feature>
<dbReference type="Pfam" id="PF00361">
    <property type="entry name" value="Proton_antipo_M"/>
    <property type="match status" value="1"/>
</dbReference>
<keyword evidence="5 17" id="KW-0813">Transport</keyword>
<comment type="similarity">
    <text evidence="17">Belongs to the complex I subunit 5 family.</text>
</comment>
<dbReference type="GO" id="GO:0008137">
    <property type="term" value="F:NADH dehydrogenase (ubiquinone) activity"/>
    <property type="evidence" value="ECO:0007669"/>
    <property type="project" value="UniProtKB-EC"/>
</dbReference>
<keyword evidence="15 17" id="KW-0472">Membrane</keyword>
<evidence type="ECO:0000259" key="20">
    <source>
        <dbReference type="Pfam" id="PF06455"/>
    </source>
</evidence>
<dbReference type="EMBL" id="KP273593">
    <property type="protein sequence ID" value="AJP09641.1"/>
    <property type="molecule type" value="Genomic_DNA"/>
</dbReference>
<evidence type="ECO:0000259" key="18">
    <source>
        <dbReference type="Pfam" id="PF00361"/>
    </source>
</evidence>
<evidence type="ECO:0000256" key="16">
    <source>
        <dbReference type="ARBA" id="ARBA00049551"/>
    </source>
</evidence>
<dbReference type="GO" id="GO:0015990">
    <property type="term" value="P:electron transport coupled proton transport"/>
    <property type="evidence" value="ECO:0007669"/>
    <property type="project" value="TreeGrafter"/>
</dbReference>
<evidence type="ECO:0000256" key="2">
    <source>
        <dbReference type="ARBA" id="ARBA00004448"/>
    </source>
</evidence>
<name>A0A0U1ZA48_9CRUS</name>
<feature type="domain" description="NADH-Ubiquinone oxidoreductase (complex I) chain 5 N-terminal" evidence="19">
    <location>
        <begin position="34"/>
        <end position="81"/>
    </location>
</feature>
<comment type="subcellular location">
    <subcellularLocation>
        <location evidence="2">Mitochondrion inner membrane</location>
        <topology evidence="2">Multi-pass membrane protein</topology>
    </subcellularLocation>
</comment>
<evidence type="ECO:0000256" key="17">
    <source>
        <dbReference type="RuleBase" id="RU003404"/>
    </source>
</evidence>
<dbReference type="GO" id="GO:0042773">
    <property type="term" value="P:ATP synthesis coupled electron transport"/>
    <property type="evidence" value="ECO:0007669"/>
    <property type="project" value="InterPro"/>
</dbReference>
<dbReference type="AlphaFoldDB" id="A0A0U1ZA48"/>
<dbReference type="Pfam" id="PF06455">
    <property type="entry name" value="NADH5_C"/>
    <property type="match status" value="1"/>
</dbReference>
<feature type="domain" description="NADH:quinone oxidoreductase/Mrp antiporter transmembrane" evidence="18">
    <location>
        <begin position="99"/>
        <end position="374"/>
    </location>
</feature>
<evidence type="ECO:0000256" key="15">
    <source>
        <dbReference type="ARBA" id="ARBA00023136"/>
    </source>
</evidence>
<keyword evidence="14 17" id="KW-0496">Mitochondrion</keyword>
<evidence type="ECO:0000256" key="14">
    <source>
        <dbReference type="ARBA" id="ARBA00023128"/>
    </source>
</evidence>
<evidence type="ECO:0000256" key="7">
    <source>
        <dbReference type="ARBA" id="ARBA00022692"/>
    </source>
</evidence>
<dbReference type="PANTHER" id="PTHR42829">
    <property type="entry name" value="NADH-UBIQUINONE OXIDOREDUCTASE CHAIN 5"/>
    <property type="match status" value="1"/>
</dbReference>
<keyword evidence="6" id="KW-0679">Respiratory chain</keyword>
<evidence type="ECO:0000256" key="13">
    <source>
        <dbReference type="ARBA" id="ARBA00023075"/>
    </source>
</evidence>
<dbReference type="InterPro" id="IPR010934">
    <property type="entry name" value="NADH_DH_su5_C"/>
</dbReference>
<feature type="transmembrane region" description="Helical" evidence="17">
    <location>
        <begin position="289"/>
        <end position="309"/>
    </location>
</feature>
<proteinExistence type="inferred from homology"/>
<reference evidence="21" key="1">
    <citation type="submission" date="2014-12" db="EMBL/GenBank/DDBJ databases">
        <authorList>
            <person name="Jaenicke S."/>
        </authorList>
    </citation>
    <scope>NUCLEOTIDE SEQUENCE</scope>
</reference>
<keyword evidence="11 17" id="KW-1133">Transmembrane helix</keyword>
<keyword evidence="9" id="KW-1278">Translocase</keyword>
<comment type="function">
    <text evidence="1">Core subunit of the mitochondrial membrane respiratory chain NADH dehydrogenase (Complex I) that is believed to belong to the minimal assembly required for catalysis. Complex I functions in the transfer of electrons from NADH to the respiratory chain. The immediate electron acceptor for the enzyme is believed to be ubiquinone.</text>
</comment>
<dbReference type="PRINTS" id="PR01434">
    <property type="entry name" value="NADHDHGNASE5"/>
</dbReference>
<feature type="transmembrane region" description="Helical" evidence="17">
    <location>
        <begin position="136"/>
        <end position="154"/>
    </location>
</feature>
<gene>
    <name evidence="21" type="primary">NAD5</name>
</gene>
<evidence type="ECO:0000256" key="12">
    <source>
        <dbReference type="ARBA" id="ARBA00023027"/>
    </source>
</evidence>
<evidence type="ECO:0000313" key="21">
    <source>
        <dbReference type="EMBL" id="AJP09641.1"/>
    </source>
</evidence>
<evidence type="ECO:0000256" key="8">
    <source>
        <dbReference type="ARBA" id="ARBA00022792"/>
    </source>
</evidence>
<comment type="catalytic activity">
    <reaction evidence="16 17">
        <text>a ubiquinone + NADH + 5 H(+)(in) = a ubiquinol + NAD(+) + 4 H(+)(out)</text>
        <dbReference type="Rhea" id="RHEA:29091"/>
        <dbReference type="Rhea" id="RHEA-COMP:9565"/>
        <dbReference type="Rhea" id="RHEA-COMP:9566"/>
        <dbReference type="ChEBI" id="CHEBI:15378"/>
        <dbReference type="ChEBI" id="CHEBI:16389"/>
        <dbReference type="ChEBI" id="CHEBI:17976"/>
        <dbReference type="ChEBI" id="CHEBI:57540"/>
        <dbReference type="ChEBI" id="CHEBI:57945"/>
        <dbReference type="EC" id="7.1.1.2"/>
    </reaction>
</comment>
<evidence type="ECO:0000256" key="6">
    <source>
        <dbReference type="ARBA" id="ARBA00022660"/>
    </source>
</evidence>
<dbReference type="PANTHER" id="PTHR42829:SF2">
    <property type="entry name" value="NADH-UBIQUINONE OXIDOREDUCTASE CHAIN 5"/>
    <property type="match status" value="1"/>
</dbReference>
<evidence type="ECO:0000256" key="11">
    <source>
        <dbReference type="ARBA" id="ARBA00022989"/>
    </source>
</evidence>
<feature type="transmembrane region" description="Helical" evidence="17">
    <location>
        <begin position="321"/>
        <end position="342"/>
    </location>
</feature>
<reference evidence="21" key="2">
    <citation type="journal article" date="2015" name="Mitochondrial DNA">
        <title>The complete mitogenome of the freshwater fairy shrimp Streptocephalus sirindhornae (Crustacea: Anostraca: Streptocephalidae).</title>
        <authorList>
            <person name="Liu X.C."/>
            <person name="Li H.W."/>
            <person name="Jermnak U."/>
            <person name="Yang J.S."/>
        </authorList>
    </citation>
    <scope>NUCLEOTIDE SEQUENCE</scope>
</reference>
<keyword evidence="12 17" id="KW-0520">NAD</keyword>
<feature type="transmembrane region" description="Helical" evidence="17">
    <location>
        <begin position="362"/>
        <end position="382"/>
    </location>
</feature>
<keyword evidence="7 17" id="KW-0812">Transmembrane</keyword>
<organism evidence="21">
    <name type="scientific">Streptocephalus sirindhornae</name>
    <dbReference type="NCBI Taxonomy" id="91588"/>
    <lineage>
        <taxon>Eukaryota</taxon>
        <taxon>Metazoa</taxon>
        <taxon>Ecdysozoa</taxon>
        <taxon>Arthropoda</taxon>
        <taxon>Crustacea</taxon>
        <taxon>Branchiopoda</taxon>
        <taxon>Anostraca</taxon>
        <taxon>Streptocephalidae</taxon>
        <taxon>Streptocephalus</taxon>
    </lineage>
</organism>
<feature type="transmembrane region" description="Helical" evidence="17">
    <location>
        <begin position="104"/>
        <end position="124"/>
    </location>
</feature>
<feature type="transmembrane region" description="Helical" evidence="17">
    <location>
        <begin position="403"/>
        <end position="426"/>
    </location>
</feature>
<dbReference type="GO" id="GO:0005743">
    <property type="term" value="C:mitochondrial inner membrane"/>
    <property type="evidence" value="ECO:0007669"/>
    <property type="project" value="UniProtKB-SubCell"/>
</dbReference>
<feature type="transmembrane region" description="Helical" evidence="17">
    <location>
        <begin position="231"/>
        <end position="250"/>
    </location>
</feature>
<dbReference type="InterPro" id="IPR001516">
    <property type="entry name" value="Proton_antipo_N"/>
</dbReference>
<feature type="transmembrane region" description="Helical" evidence="17">
    <location>
        <begin position="257"/>
        <end position="277"/>
    </location>
</feature>
<geneLocation type="mitochondrion" evidence="21"/>
<comment type="function">
    <text evidence="17">Core subunit of the mitochondrial membrane respiratory chain NADH dehydrogenase (Complex I) which catalyzes electron transfer from NADH through the respiratory chain, using ubiquinone as an electron acceptor. Essential for the catalytic activity and assembly of complex I.</text>
</comment>
<evidence type="ECO:0000259" key="19">
    <source>
        <dbReference type="Pfam" id="PF00662"/>
    </source>
</evidence>
<feature type="transmembrane region" description="Helical" evidence="17">
    <location>
        <begin position="432"/>
        <end position="454"/>
    </location>
</feature>